<evidence type="ECO:0000313" key="10">
    <source>
        <dbReference type="Proteomes" id="UP000008068"/>
    </source>
</evidence>
<reference evidence="10" key="1">
    <citation type="submission" date="2011-07" db="EMBL/GenBank/DDBJ databases">
        <authorList>
            <consortium name="Caenorhabditis brenneri Sequencing and Analysis Consortium"/>
            <person name="Wilson R.K."/>
        </authorList>
    </citation>
    <scope>NUCLEOTIDE SEQUENCE [LARGE SCALE GENOMIC DNA]</scope>
    <source>
        <strain evidence="10">PB2801</strain>
    </source>
</reference>
<dbReference type="STRING" id="135651.G0N3F9"/>
<evidence type="ECO:0000256" key="8">
    <source>
        <dbReference type="SAM" id="Phobius"/>
    </source>
</evidence>
<protein>
    <submittedName>
        <fullName evidence="9">Uncharacterized protein</fullName>
    </submittedName>
</protein>
<feature type="transmembrane region" description="Helical" evidence="8">
    <location>
        <begin position="382"/>
        <end position="403"/>
    </location>
</feature>
<feature type="transmembrane region" description="Helical" evidence="8">
    <location>
        <begin position="314"/>
        <end position="334"/>
    </location>
</feature>
<comment type="similarity">
    <text evidence="2">Belongs to the dpy-19 family.</text>
</comment>
<dbReference type="GO" id="GO:0000030">
    <property type="term" value="F:mannosyltransferase activity"/>
    <property type="evidence" value="ECO:0007669"/>
    <property type="project" value="EnsemblMetazoa"/>
</dbReference>
<dbReference type="Proteomes" id="UP000008068">
    <property type="component" value="Unassembled WGS sequence"/>
</dbReference>
<dbReference type="FunCoup" id="G0N3F9">
    <property type="interactions" value="2316"/>
</dbReference>
<dbReference type="PANTHER" id="PTHR31488">
    <property type="entry name" value="DPY-19-LIKE 1, LIKE (H. SAPIENS)"/>
    <property type="match status" value="1"/>
</dbReference>
<dbReference type="OMA" id="YDNITEY"/>
<dbReference type="AlphaFoldDB" id="G0N3F9"/>
<evidence type="ECO:0000256" key="1">
    <source>
        <dbReference type="ARBA" id="ARBA00004141"/>
    </source>
</evidence>
<dbReference type="HOGENOM" id="CLU_014404_0_1_1"/>
<evidence type="ECO:0000313" key="9">
    <source>
        <dbReference type="EMBL" id="EGT51533.1"/>
    </source>
</evidence>
<evidence type="ECO:0000256" key="6">
    <source>
        <dbReference type="ARBA" id="ARBA00022989"/>
    </source>
</evidence>
<dbReference type="Pfam" id="PF10034">
    <property type="entry name" value="Dpy19"/>
    <property type="match status" value="1"/>
</dbReference>
<evidence type="ECO:0000256" key="7">
    <source>
        <dbReference type="ARBA" id="ARBA00023136"/>
    </source>
</evidence>
<dbReference type="GO" id="GO:0048471">
    <property type="term" value="C:perinuclear region of cytoplasm"/>
    <property type="evidence" value="ECO:0007669"/>
    <property type="project" value="EnsemblMetazoa"/>
</dbReference>
<sequence length="660" mass="75224">MEKRGITVGYINYRHVYTLFENDKHFSHLADFEREMAYRTEMGLYYSYYKTIITAPSFLEGVQLITRDTVTEHGHEINTLNRFNLYPEVILAFLYRPFRAFAKSANWQVETCWQVNRGDLRPVESCEGIGNPHYFYITGVFVVAGTVATSIFYLGVLISDSIMGGILSVLCFAFNHSEATRVQWTPPLRESFAFPFVIGHIAALTFTIKFKKSGASIILLLISFAIPALLFWQFTQFAFFTQICSFFIAFSLDLVPLSTAKTIIHSHILAFFSSFVLLFGNEMMITALYFPSILAMAAVIYVSPLLSKIQFRPVYVLVLGLIFATITLGLKVGLSKGLGIEDDAHIFDILRSKFTSFANFHTRLYTCSAEFDFIQYATIEKLSATFLIPLALLAIAAFGWEFVRKTNLLWRNIDNGGAEGEKVVENGEIVYNIVQLLCYLTMAWLIMRLKLFMTPHFCIAVGLLANNKLFGGEKFSTPVRMSVLVGVIALLFFKGLPNIQQQLNIKGEYSNPDQEMLFDWIQSNTKQNAVFAGTMPVMANVKLTTLRPIINHPHYEHVGIRERTLKVYSMFSKKPVAEVHKTMKEMGVNYFIFQLMNCSNDERRPECVYRGMWDEEDPKNSGRTSLCDLWILAANSKDNSRIAPFKIVYNPNRNYIVLKV</sequence>
<dbReference type="CDD" id="cd20177">
    <property type="entry name" value="Dpy19"/>
    <property type="match status" value="1"/>
</dbReference>
<keyword evidence="5 8" id="KW-0812">Transmembrane</keyword>
<organism evidence="10">
    <name type="scientific">Caenorhabditis brenneri</name>
    <name type="common">Nematode worm</name>
    <dbReference type="NCBI Taxonomy" id="135651"/>
    <lineage>
        <taxon>Eukaryota</taxon>
        <taxon>Metazoa</taxon>
        <taxon>Ecdysozoa</taxon>
        <taxon>Nematoda</taxon>
        <taxon>Chromadorea</taxon>
        <taxon>Rhabditida</taxon>
        <taxon>Rhabditina</taxon>
        <taxon>Rhabditomorpha</taxon>
        <taxon>Rhabditoidea</taxon>
        <taxon>Rhabditidae</taxon>
        <taxon>Peloderinae</taxon>
        <taxon>Caenorhabditis</taxon>
    </lineage>
</organism>
<keyword evidence="7 8" id="KW-0472">Membrane</keyword>
<feature type="transmembrane region" description="Helical" evidence="8">
    <location>
        <begin position="286"/>
        <end position="307"/>
    </location>
</feature>
<feature type="transmembrane region" description="Helical" evidence="8">
    <location>
        <begin position="191"/>
        <end position="208"/>
    </location>
</feature>
<evidence type="ECO:0000256" key="3">
    <source>
        <dbReference type="ARBA" id="ARBA00022676"/>
    </source>
</evidence>
<feature type="transmembrane region" description="Helical" evidence="8">
    <location>
        <begin position="429"/>
        <end position="447"/>
    </location>
</feature>
<feature type="transmembrane region" description="Helical" evidence="8">
    <location>
        <begin position="238"/>
        <end position="255"/>
    </location>
</feature>
<feature type="transmembrane region" description="Helical" evidence="8">
    <location>
        <begin position="134"/>
        <end position="154"/>
    </location>
</feature>
<gene>
    <name evidence="9" type="ORF">CAEBREN_00998</name>
</gene>
<keyword evidence="10" id="KW-1185">Reference proteome</keyword>
<evidence type="ECO:0000256" key="2">
    <source>
        <dbReference type="ARBA" id="ARBA00008744"/>
    </source>
</evidence>
<dbReference type="OrthoDB" id="6019623at2759"/>
<proteinExistence type="inferred from homology"/>
<keyword evidence="4" id="KW-0808">Transferase</keyword>
<keyword evidence="3" id="KW-0328">Glycosyltransferase</keyword>
<dbReference type="GO" id="GO:0018103">
    <property type="term" value="P:protein C-linked glycosylation"/>
    <property type="evidence" value="ECO:0007669"/>
    <property type="project" value="EnsemblMetazoa"/>
</dbReference>
<dbReference type="EMBL" id="GL379834">
    <property type="protein sequence ID" value="EGT51533.1"/>
    <property type="molecule type" value="Genomic_DNA"/>
</dbReference>
<accession>G0N3F9</accession>
<evidence type="ECO:0000256" key="5">
    <source>
        <dbReference type="ARBA" id="ARBA00022692"/>
    </source>
</evidence>
<dbReference type="InterPro" id="IPR018732">
    <property type="entry name" value="Dpy-19/Dpy-19-like"/>
</dbReference>
<keyword evidence="6 8" id="KW-1133">Transmembrane helix</keyword>
<dbReference type="GO" id="GO:0005637">
    <property type="term" value="C:nuclear inner membrane"/>
    <property type="evidence" value="ECO:0007669"/>
    <property type="project" value="TreeGrafter"/>
</dbReference>
<dbReference type="InterPro" id="IPR047462">
    <property type="entry name" value="Dpy19"/>
</dbReference>
<comment type="subcellular location">
    <subcellularLocation>
        <location evidence="1">Membrane</location>
        <topology evidence="1">Multi-pass membrane protein</topology>
    </subcellularLocation>
</comment>
<feature type="transmembrane region" description="Helical" evidence="8">
    <location>
        <begin position="215"/>
        <end position="232"/>
    </location>
</feature>
<name>G0N3F9_CAEBE</name>
<feature type="transmembrane region" description="Helical" evidence="8">
    <location>
        <begin position="262"/>
        <end position="280"/>
    </location>
</feature>
<dbReference type="eggNOG" id="KOG4587">
    <property type="taxonomic scope" value="Eukaryota"/>
</dbReference>
<dbReference type="InParanoid" id="G0N3F9"/>
<evidence type="ECO:0000256" key="4">
    <source>
        <dbReference type="ARBA" id="ARBA00022679"/>
    </source>
</evidence>
<dbReference type="PANTHER" id="PTHR31488:SF1">
    <property type="entry name" value="C-MANNOSYLTRANSFERASE DPY19L1"/>
    <property type="match status" value="1"/>
</dbReference>